<keyword evidence="2" id="KW-1185">Reference proteome</keyword>
<sequence length="276" mass="32129">MKPKLILIEGLPGSGKTTTAKLVKEILIEKGVDCELFLEGNLNHPADLDGVAYFSESEWESLCVRFGQFSQMMHENVLKKEGGYLFPYKKLKNEEISTTLMDTCFENDIYELPLNENIKWITEKWNEFKCVADTKDKIYIFECCFIQNPVTMGMVKYDAPYETTFNYVLQLLKAVEGLDPILIYVEQEKIHDSFVKAIQERPREWSEGFISYYTDQGFGKKNDLHGLEGTLKILEERKKLELMIIDKLPMKKFFIDNSAFDRDKHKQRLSQILDGN</sequence>
<dbReference type="NCBIfam" id="NF005250">
    <property type="entry name" value="PRK06761.1"/>
    <property type="match status" value="1"/>
</dbReference>
<protein>
    <recommendedName>
        <fullName evidence="3">Adenylyl-sulfate kinase</fullName>
    </recommendedName>
</protein>
<reference evidence="1 2" key="1">
    <citation type="submission" date="2018-10" db="EMBL/GenBank/DDBJ databases">
        <title>Falsibacillus sp. genome draft.</title>
        <authorList>
            <person name="Shi S."/>
        </authorList>
    </citation>
    <scope>NUCLEOTIDE SEQUENCE [LARGE SCALE GENOMIC DNA]</scope>
    <source>
        <strain evidence="1 2">GY 10110</strain>
    </source>
</reference>
<dbReference type="RefSeq" id="WP_121680116.1">
    <property type="nucleotide sequence ID" value="NZ_RCVZ01000004.1"/>
</dbReference>
<dbReference type="InterPro" id="IPR027417">
    <property type="entry name" value="P-loop_NTPase"/>
</dbReference>
<evidence type="ECO:0000313" key="1">
    <source>
        <dbReference type="EMBL" id="RLQ96263.1"/>
    </source>
</evidence>
<dbReference type="EMBL" id="RCVZ01000004">
    <property type="protein sequence ID" value="RLQ96263.1"/>
    <property type="molecule type" value="Genomic_DNA"/>
</dbReference>
<dbReference type="AlphaFoldDB" id="A0A3L7JZQ2"/>
<accession>A0A3L7JZQ2</accession>
<organism evidence="1 2">
    <name type="scientific">Falsibacillus albus</name>
    <dbReference type="NCBI Taxonomy" id="2478915"/>
    <lineage>
        <taxon>Bacteria</taxon>
        <taxon>Bacillati</taxon>
        <taxon>Bacillota</taxon>
        <taxon>Bacilli</taxon>
        <taxon>Bacillales</taxon>
        <taxon>Bacillaceae</taxon>
        <taxon>Falsibacillus</taxon>
    </lineage>
</organism>
<dbReference type="Gene3D" id="3.40.50.300">
    <property type="entry name" value="P-loop containing nucleotide triphosphate hydrolases"/>
    <property type="match status" value="1"/>
</dbReference>
<evidence type="ECO:0008006" key="3">
    <source>
        <dbReference type="Google" id="ProtNLM"/>
    </source>
</evidence>
<name>A0A3L7JZQ2_9BACI</name>
<comment type="caution">
    <text evidence="1">The sequence shown here is derived from an EMBL/GenBank/DDBJ whole genome shotgun (WGS) entry which is preliminary data.</text>
</comment>
<gene>
    <name evidence="1" type="ORF">D9X91_08230</name>
</gene>
<dbReference type="SUPFAM" id="SSF52540">
    <property type="entry name" value="P-loop containing nucleoside triphosphate hydrolases"/>
    <property type="match status" value="1"/>
</dbReference>
<evidence type="ECO:0000313" key="2">
    <source>
        <dbReference type="Proteomes" id="UP000276770"/>
    </source>
</evidence>
<dbReference type="OrthoDB" id="8211253at2"/>
<proteinExistence type="predicted"/>
<dbReference type="Proteomes" id="UP000276770">
    <property type="component" value="Unassembled WGS sequence"/>
</dbReference>